<organism evidence="3 4">
    <name type="scientific">Sandarakinorhabdus fusca</name>
    <dbReference type="NCBI Taxonomy" id="1439888"/>
    <lineage>
        <taxon>Bacteria</taxon>
        <taxon>Pseudomonadati</taxon>
        <taxon>Pseudomonadota</taxon>
        <taxon>Alphaproteobacteria</taxon>
        <taxon>Sphingomonadales</taxon>
        <taxon>Sphingosinicellaceae</taxon>
        <taxon>Sandarakinorhabdus</taxon>
    </lineage>
</organism>
<dbReference type="InterPro" id="IPR036591">
    <property type="entry name" value="YggU-like_sf"/>
</dbReference>
<comment type="similarity">
    <text evidence="1 2">Belongs to the UPF0235 family.</text>
</comment>
<protein>
    <recommendedName>
        <fullName evidence="2">UPF0235 protein F3168_12625</fullName>
    </recommendedName>
</protein>
<dbReference type="InterPro" id="IPR003746">
    <property type="entry name" value="DUF167"/>
</dbReference>
<evidence type="ECO:0000313" key="3">
    <source>
        <dbReference type="EMBL" id="MQT18100.1"/>
    </source>
</evidence>
<dbReference type="SUPFAM" id="SSF69786">
    <property type="entry name" value="YggU-like"/>
    <property type="match status" value="1"/>
</dbReference>
<dbReference type="EMBL" id="WIOL01000005">
    <property type="protein sequence ID" value="MQT18100.1"/>
    <property type="molecule type" value="Genomic_DNA"/>
</dbReference>
<dbReference type="OrthoDB" id="9801972at2"/>
<dbReference type="HAMAP" id="MF_00634">
    <property type="entry name" value="UPF0235"/>
    <property type="match status" value="1"/>
</dbReference>
<accession>A0A7C9KJ67</accession>
<gene>
    <name evidence="3" type="ORF">F3168_12625</name>
</gene>
<dbReference type="SMART" id="SM01152">
    <property type="entry name" value="DUF167"/>
    <property type="match status" value="1"/>
</dbReference>
<keyword evidence="4" id="KW-1185">Reference proteome</keyword>
<proteinExistence type="inferred from homology"/>
<name>A0A7C9KJ67_9SPHN</name>
<evidence type="ECO:0000313" key="4">
    <source>
        <dbReference type="Proteomes" id="UP000481327"/>
    </source>
</evidence>
<dbReference type="Proteomes" id="UP000481327">
    <property type="component" value="Unassembled WGS sequence"/>
</dbReference>
<dbReference type="Pfam" id="PF02594">
    <property type="entry name" value="DUF167"/>
    <property type="match status" value="1"/>
</dbReference>
<evidence type="ECO:0000256" key="2">
    <source>
        <dbReference type="HAMAP-Rule" id="MF_00634"/>
    </source>
</evidence>
<dbReference type="NCBIfam" id="TIGR00251">
    <property type="entry name" value="DUF167 family protein"/>
    <property type="match status" value="1"/>
</dbReference>
<comment type="caution">
    <text evidence="3">The sequence shown here is derived from an EMBL/GenBank/DDBJ whole genome shotgun (WGS) entry which is preliminary data.</text>
</comment>
<dbReference type="Gene3D" id="3.30.1200.10">
    <property type="entry name" value="YggU-like"/>
    <property type="match status" value="1"/>
</dbReference>
<evidence type="ECO:0000256" key="1">
    <source>
        <dbReference type="ARBA" id="ARBA00010364"/>
    </source>
</evidence>
<reference evidence="3 4" key="1">
    <citation type="submission" date="2019-09" db="EMBL/GenBank/DDBJ databases">
        <title>Polymorphobacter sp. isolated from a lake in China.</title>
        <authorList>
            <person name="Liu Z."/>
        </authorList>
    </citation>
    <scope>NUCLEOTIDE SEQUENCE [LARGE SCALE GENOMIC DNA]</scope>
    <source>
        <strain evidence="3 4">D40P</strain>
    </source>
</reference>
<dbReference type="AlphaFoldDB" id="A0A7C9KJ67"/>
<sequence>MPHAWTPVAGGLSIAVRVTPRGGRDAIEGLGHDADTRPHLKLRVAAAPVDGDANDAVEKLVAKWLGVPRSHVEVTAGLTLRLKRVLVDGDPVQLARRAQAKLLETTA</sequence>